<evidence type="ECO:0000313" key="1">
    <source>
        <dbReference type="EMBL" id="MBB4663591.1"/>
    </source>
</evidence>
<proteinExistence type="predicted"/>
<gene>
    <name evidence="1" type="ORF">BDZ31_003186</name>
</gene>
<name>A0A840IH85_9ACTN</name>
<comment type="caution">
    <text evidence="1">The sequence shown here is derived from an EMBL/GenBank/DDBJ whole genome shotgun (WGS) entry which is preliminary data.</text>
</comment>
<sequence>MRVARPIPIAILHAVRDALGLGSATCPGGDAPATPGHGDEDAATAVRRMRGAGDVAITTDAILAMTREPPESTTELRDA</sequence>
<reference evidence="1 2" key="1">
    <citation type="submission" date="2020-08" db="EMBL/GenBank/DDBJ databases">
        <title>Genomic Encyclopedia of Archaeal and Bacterial Type Strains, Phase II (KMG-II): from individual species to whole genera.</title>
        <authorList>
            <person name="Goeker M."/>
        </authorList>
    </citation>
    <scope>NUCLEOTIDE SEQUENCE [LARGE SCALE GENOMIC DNA]</scope>
    <source>
        <strain evidence="1 2">DSM 23288</strain>
    </source>
</reference>
<dbReference type="AlphaFoldDB" id="A0A840IH85"/>
<evidence type="ECO:0000313" key="2">
    <source>
        <dbReference type="Proteomes" id="UP000585272"/>
    </source>
</evidence>
<organism evidence="1 2">
    <name type="scientific">Conexibacter arvalis</name>
    <dbReference type="NCBI Taxonomy" id="912552"/>
    <lineage>
        <taxon>Bacteria</taxon>
        <taxon>Bacillati</taxon>
        <taxon>Actinomycetota</taxon>
        <taxon>Thermoleophilia</taxon>
        <taxon>Solirubrobacterales</taxon>
        <taxon>Conexibacteraceae</taxon>
        <taxon>Conexibacter</taxon>
    </lineage>
</organism>
<keyword evidence="2" id="KW-1185">Reference proteome</keyword>
<protein>
    <submittedName>
        <fullName evidence="1">Uncharacterized protein</fullName>
    </submittedName>
</protein>
<accession>A0A840IH85</accession>
<dbReference type="EMBL" id="JACHNU010000004">
    <property type="protein sequence ID" value="MBB4663591.1"/>
    <property type="molecule type" value="Genomic_DNA"/>
</dbReference>
<dbReference type="Proteomes" id="UP000585272">
    <property type="component" value="Unassembled WGS sequence"/>
</dbReference>